<evidence type="ECO:0000259" key="1">
    <source>
        <dbReference type="SMART" id="SM00871"/>
    </source>
</evidence>
<evidence type="ECO:0000313" key="2">
    <source>
        <dbReference type="EMBL" id="MFG6468301.1"/>
    </source>
</evidence>
<dbReference type="InterPro" id="IPR011256">
    <property type="entry name" value="Reg_factor_effector_dom_sf"/>
</dbReference>
<protein>
    <submittedName>
        <fullName evidence="2">GyrI-like domain-containing protein</fullName>
    </submittedName>
</protein>
<reference evidence="2 3" key="1">
    <citation type="submission" date="2024-08" db="EMBL/GenBank/DDBJ databases">
        <authorList>
            <person name="Lu H."/>
        </authorList>
    </citation>
    <scope>NUCLEOTIDE SEQUENCE [LARGE SCALE GENOMIC DNA]</scope>
    <source>
        <strain evidence="2 3">BYS87W</strain>
    </source>
</reference>
<evidence type="ECO:0000313" key="3">
    <source>
        <dbReference type="Proteomes" id="UP001606303"/>
    </source>
</evidence>
<keyword evidence="3" id="KW-1185">Reference proteome</keyword>
<dbReference type="Pfam" id="PF06445">
    <property type="entry name" value="GyrI-like"/>
    <property type="match status" value="1"/>
</dbReference>
<sequence>MKPTLVTHTPRVVVGLPIVTQPMSPEIPALWSRFLQRAQDISPVLEPGVAYGVIQMNVGAGGELNYLAGLPVAGPAEPAPAGMAAVTLAAGLYAVFEFAVSETGAAFDFILNTWLPSSGYAQAASPLFERYGEDFDPNQPSSRMEVHVPLMARSSDSRSAPR</sequence>
<dbReference type="RefSeq" id="WP_394386380.1">
    <property type="nucleotide sequence ID" value="NZ_JBIGIB010000005.1"/>
</dbReference>
<name>A0ABW7H244_9BURK</name>
<dbReference type="SMART" id="SM00871">
    <property type="entry name" value="AraC_E_bind"/>
    <property type="match status" value="1"/>
</dbReference>
<accession>A0ABW7H244</accession>
<dbReference type="EMBL" id="JBIGIB010000005">
    <property type="protein sequence ID" value="MFG6468301.1"/>
    <property type="molecule type" value="Genomic_DNA"/>
</dbReference>
<proteinExistence type="predicted"/>
<dbReference type="Proteomes" id="UP001606303">
    <property type="component" value="Unassembled WGS sequence"/>
</dbReference>
<dbReference type="Gene3D" id="3.20.80.10">
    <property type="entry name" value="Regulatory factor, effector binding domain"/>
    <property type="match status" value="1"/>
</dbReference>
<feature type="domain" description="AraC effector-binding" evidence="1">
    <location>
        <begin position="1"/>
        <end position="151"/>
    </location>
</feature>
<gene>
    <name evidence="2" type="ORF">ACG01O_16865</name>
</gene>
<comment type="caution">
    <text evidence="2">The sequence shown here is derived from an EMBL/GenBank/DDBJ whole genome shotgun (WGS) entry which is preliminary data.</text>
</comment>
<dbReference type="InterPro" id="IPR010499">
    <property type="entry name" value="AraC_E-bd"/>
</dbReference>
<dbReference type="InterPro" id="IPR029442">
    <property type="entry name" value="GyrI-like"/>
</dbReference>
<organism evidence="2 3">
    <name type="scientific">Pelomonas baiyunensis</name>
    <dbReference type="NCBI Taxonomy" id="3299026"/>
    <lineage>
        <taxon>Bacteria</taxon>
        <taxon>Pseudomonadati</taxon>
        <taxon>Pseudomonadota</taxon>
        <taxon>Betaproteobacteria</taxon>
        <taxon>Burkholderiales</taxon>
        <taxon>Sphaerotilaceae</taxon>
        <taxon>Roseateles</taxon>
    </lineage>
</organism>
<dbReference type="SUPFAM" id="SSF55136">
    <property type="entry name" value="Probable bacterial effector-binding domain"/>
    <property type="match status" value="1"/>
</dbReference>